<sequence length="64" mass="6987">MVWQSARYIGCGVQHCASQTLAICHYSRIGNVMGQKIYDVGEPCSMCPLGDTCANTTEKLCLTE</sequence>
<protein>
    <recommendedName>
        <fullName evidence="3">SCP domain-containing protein</fullName>
    </recommendedName>
</protein>
<dbReference type="SUPFAM" id="SSF55797">
    <property type="entry name" value="PR-1-like"/>
    <property type="match status" value="1"/>
</dbReference>
<accession>A0A0C2FYP0</accession>
<dbReference type="AlphaFoldDB" id="A0A0C2FYP0"/>
<dbReference type="Proteomes" id="UP000054047">
    <property type="component" value="Unassembled WGS sequence"/>
</dbReference>
<organism evidence="1 2">
    <name type="scientific">Ancylostoma duodenale</name>
    <dbReference type="NCBI Taxonomy" id="51022"/>
    <lineage>
        <taxon>Eukaryota</taxon>
        <taxon>Metazoa</taxon>
        <taxon>Ecdysozoa</taxon>
        <taxon>Nematoda</taxon>
        <taxon>Chromadorea</taxon>
        <taxon>Rhabditida</taxon>
        <taxon>Rhabditina</taxon>
        <taxon>Rhabditomorpha</taxon>
        <taxon>Strongyloidea</taxon>
        <taxon>Ancylostomatidae</taxon>
        <taxon>Ancylostomatinae</taxon>
        <taxon>Ancylostoma</taxon>
    </lineage>
</organism>
<evidence type="ECO:0000313" key="1">
    <source>
        <dbReference type="EMBL" id="KIH53740.1"/>
    </source>
</evidence>
<dbReference type="InterPro" id="IPR035940">
    <property type="entry name" value="CAP_sf"/>
</dbReference>
<reference evidence="1 2" key="1">
    <citation type="submission" date="2013-12" db="EMBL/GenBank/DDBJ databases">
        <title>Draft genome of the parsitic nematode Ancylostoma duodenale.</title>
        <authorList>
            <person name="Mitreva M."/>
        </authorList>
    </citation>
    <scope>NUCLEOTIDE SEQUENCE [LARGE SCALE GENOMIC DNA]</scope>
    <source>
        <strain evidence="1 2">Zhejiang</strain>
    </source>
</reference>
<proteinExistence type="predicted"/>
<dbReference type="EMBL" id="KN740488">
    <property type="protein sequence ID" value="KIH53740.1"/>
    <property type="molecule type" value="Genomic_DNA"/>
</dbReference>
<evidence type="ECO:0008006" key="3">
    <source>
        <dbReference type="Google" id="ProtNLM"/>
    </source>
</evidence>
<dbReference type="OrthoDB" id="5819511at2759"/>
<name>A0A0C2FYP0_9BILA</name>
<gene>
    <name evidence="1" type="ORF">ANCDUO_16121</name>
</gene>
<dbReference type="Gene3D" id="3.40.33.10">
    <property type="entry name" value="CAP"/>
    <property type="match status" value="1"/>
</dbReference>
<evidence type="ECO:0000313" key="2">
    <source>
        <dbReference type="Proteomes" id="UP000054047"/>
    </source>
</evidence>
<keyword evidence="2" id="KW-1185">Reference proteome</keyword>